<feature type="domain" description="TPM" evidence="3">
    <location>
        <begin position="47"/>
        <end position="170"/>
    </location>
</feature>
<reference evidence="5" key="1">
    <citation type="submission" date="2016-11" db="EMBL/GenBank/DDBJ databases">
        <authorList>
            <person name="Varghese N."/>
            <person name="Submissions S."/>
        </authorList>
    </citation>
    <scope>NUCLEOTIDE SEQUENCE [LARGE SCALE GENOMIC DNA]</scope>
    <source>
        <strain evidence="5">DSM 3071</strain>
    </source>
</reference>
<protein>
    <recommendedName>
        <fullName evidence="3">TPM domain-containing protein</fullName>
    </recommendedName>
</protein>
<dbReference type="STRING" id="1121131.SAMN02745229_00920"/>
<evidence type="ECO:0000313" key="5">
    <source>
        <dbReference type="Proteomes" id="UP000184278"/>
    </source>
</evidence>
<proteinExistence type="predicted"/>
<keyword evidence="2" id="KW-1133">Transmembrane helix</keyword>
<evidence type="ECO:0000313" key="4">
    <source>
        <dbReference type="EMBL" id="SHH82894.1"/>
    </source>
</evidence>
<dbReference type="InterPro" id="IPR007621">
    <property type="entry name" value="TPM_dom"/>
</dbReference>
<organism evidence="4 5">
    <name type="scientific">Butyrivibrio fibrisolvens DSM 3071</name>
    <dbReference type="NCBI Taxonomy" id="1121131"/>
    <lineage>
        <taxon>Bacteria</taxon>
        <taxon>Bacillati</taxon>
        <taxon>Bacillota</taxon>
        <taxon>Clostridia</taxon>
        <taxon>Lachnospirales</taxon>
        <taxon>Lachnospiraceae</taxon>
        <taxon>Butyrivibrio</taxon>
    </lineage>
</organism>
<accession>A0A1M5W6T8</accession>
<feature type="region of interest" description="Disordered" evidence="1">
    <location>
        <begin position="247"/>
        <end position="273"/>
    </location>
</feature>
<dbReference type="Gene3D" id="3.10.310.50">
    <property type="match status" value="1"/>
</dbReference>
<keyword evidence="2" id="KW-0812">Transmembrane</keyword>
<keyword evidence="2" id="KW-0472">Membrane</keyword>
<dbReference type="RefSeq" id="WP_073385879.1">
    <property type="nucleotide sequence ID" value="NZ_FQXK01000007.1"/>
</dbReference>
<evidence type="ECO:0000256" key="2">
    <source>
        <dbReference type="SAM" id="Phobius"/>
    </source>
</evidence>
<dbReference type="EMBL" id="FQXK01000007">
    <property type="protein sequence ID" value="SHH82894.1"/>
    <property type="molecule type" value="Genomic_DNA"/>
</dbReference>
<dbReference type="Pfam" id="PF04536">
    <property type="entry name" value="TPM_phosphatase"/>
    <property type="match status" value="1"/>
</dbReference>
<evidence type="ECO:0000259" key="3">
    <source>
        <dbReference type="Pfam" id="PF04536"/>
    </source>
</evidence>
<evidence type="ECO:0000256" key="1">
    <source>
        <dbReference type="SAM" id="MobiDB-lite"/>
    </source>
</evidence>
<dbReference type="AlphaFoldDB" id="A0A1M5W6T8"/>
<dbReference type="GeneID" id="89510170"/>
<dbReference type="OrthoDB" id="9806054at2"/>
<gene>
    <name evidence="4" type="ORF">SAMN02745229_00920</name>
</gene>
<name>A0A1M5W6T8_BUTFI</name>
<dbReference type="Proteomes" id="UP000184278">
    <property type="component" value="Unassembled WGS sequence"/>
</dbReference>
<sequence length="273" mass="29916">MKGLFKNKKISMIIGAAAIAASFVASPLAMTVYADGAEVISGDYGFVYDSSDLLTDDEEETLQKKLEEIGEAHDVQIAVVTTDSYSQYTIQEYADDIRDYGELGMKRGNDDSAILLAVCMSEREYYTSTRGEAIQILTDDNLLSLEDKFVSYLSDGDYAKAFDKFADGCDKFCTAYENRDKIPAWKWLACLVLGLAAGGVTVGVMASGMKNVKQNNSAADYEQRNNIRINGRYDRFIRKSVNRVKIDNDSSRGGSTVHRSSSGNTSGGHGGHF</sequence>
<keyword evidence="5" id="KW-1185">Reference proteome</keyword>
<feature type="transmembrane region" description="Helical" evidence="2">
    <location>
        <begin position="184"/>
        <end position="206"/>
    </location>
</feature>